<evidence type="ECO:0000313" key="3">
    <source>
        <dbReference type="Proteomes" id="UP000001876"/>
    </source>
</evidence>
<dbReference type="KEGG" id="mpp:MICPUCDRAFT_58394"/>
<dbReference type="eggNOG" id="ENOG502QVQG">
    <property type="taxonomic scope" value="Eukaryota"/>
</dbReference>
<feature type="compositionally biased region" description="Basic and acidic residues" evidence="1">
    <location>
        <begin position="8"/>
        <end position="21"/>
    </location>
</feature>
<feature type="compositionally biased region" description="Pro residues" evidence="1">
    <location>
        <begin position="24"/>
        <end position="51"/>
    </location>
</feature>
<organism evidence="3">
    <name type="scientific">Micromonas pusilla (strain CCMP1545)</name>
    <name type="common">Picoplanktonic green alga</name>
    <dbReference type="NCBI Taxonomy" id="564608"/>
    <lineage>
        <taxon>Eukaryota</taxon>
        <taxon>Viridiplantae</taxon>
        <taxon>Chlorophyta</taxon>
        <taxon>Mamiellophyceae</taxon>
        <taxon>Mamiellales</taxon>
        <taxon>Mamiellaceae</taxon>
        <taxon>Micromonas</taxon>
    </lineage>
</organism>
<dbReference type="PANTHER" id="PTHR37766:SF1">
    <property type="entry name" value="OS01G0897100 PROTEIN"/>
    <property type="match status" value="1"/>
</dbReference>
<sequence length="237" mass="26164">MGAAARADPADADGRADDEKTTPTPTPTPRLRLLPPPQIPAAFDPPPPLWPDRPRAAALRAVASRLRALTRGTSPARIESAARLRDAVAAAAPGVDARAARNHFWRLLPSRAKTRGAEGASRALLAFMCEREPRRTVEVIGRDPDAWRAFFDASDARIKLWFSHFVPNAKHTRGARALANFALARREVAWRHIAWRGKHAQTPVVVANKLHYFCDVDVLETVRRVLYTGPRTTASAW</sequence>
<dbReference type="AlphaFoldDB" id="C1MS90"/>
<feature type="region of interest" description="Disordered" evidence="1">
    <location>
        <begin position="1"/>
        <end position="52"/>
    </location>
</feature>
<dbReference type="OrthoDB" id="1927237at2759"/>
<dbReference type="PANTHER" id="PTHR37766">
    <property type="entry name" value="OS01G0897100 PROTEIN"/>
    <property type="match status" value="1"/>
</dbReference>
<evidence type="ECO:0000256" key="1">
    <source>
        <dbReference type="SAM" id="MobiDB-lite"/>
    </source>
</evidence>
<dbReference type="STRING" id="564608.C1MS90"/>
<protein>
    <submittedName>
        <fullName evidence="2">Predicted protein</fullName>
    </submittedName>
</protein>
<dbReference type="RefSeq" id="XP_003059009.1">
    <property type="nucleotide sequence ID" value="XM_003058963.1"/>
</dbReference>
<dbReference type="EMBL" id="GG663739">
    <property type="protein sequence ID" value="EEH57464.1"/>
    <property type="molecule type" value="Genomic_DNA"/>
</dbReference>
<accession>C1MS90</accession>
<keyword evidence="3" id="KW-1185">Reference proteome</keyword>
<reference evidence="2 3" key="1">
    <citation type="journal article" date="2009" name="Science">
        <title>Green evolution and dynamic adaptations revealed by genomes of the marine picoeukaryotes Micromonas.</title>
        <authorList>
            <person name="Worden A.Z."/>
            <person name="Lee J.H."/>
            <person name="Mock T."/>
            <person name="Rouze P."/>
            <person name="Simmons M.P."/>
            <person name="Aerts A.L."/>
            <person name="Allen A.E."/>
            <person name="Cuvelier M.L."/>
            <person name="Derelle E."/>
            <person name="Everett M.V."/>
            <person name="Foulon E."/>
            <person name="Grimwood J."/>
            <person name="Gundlach H."/>
            <person name="Henrissat B."/>
            <person name="Napoli C."/>
            <person name="McDonald S.M."/>
            <person name="Parker M.S."/>
            <person name="Rombauts S."/>
            <person name="Salamov A."/>
            <person name="Von Dassow P."/>
            <person name="Badger J.H."/>
            <person name="Coutinho P.M."/>
            <person name="Demir E."/>
            <person name="Dubchak I."/>
            <person name="Gentemann C."/>
            <person name="Eikrem W."/>
            <person name="Gready J.E."/>
            <person name="John U."/>
            <person name="Lanier W."/>
            <person name="Lindquist E.A."/>
            <person name="Lucas S."/>
            <person name="Mayer K.F."/>
            <person name="Moreau H."/>
            <person name="Not F."/>
            <person name="Otillar R."/>
            <person name="Panaud O."/>
            <person name="Pangilinan J."/>
            <person name="Paulsen I."/>
            <person name="Piegu B."/>
            <person name="Poliakov A."/>
            <person name="Robbens S."/>
            <person name="Schmutz J."/>
            <person name="Toulza E."/>
            <person name="Wyss T."/>
            <person name="Zelensky A."/>
            <person name="Zhou K."/>
            <person name="Armbrust E.V."/>
            <person name="Bhattacharya D."/>
            <person name="Goodenough U.W."/>
            <person name="Van de Peer Y."/>
            <person name="Grigoriev I.V."/>
        </authorList>
    </citation>
    <scope>NUCLEOTIDE SEQUENCE [LARGE SCALE GENOMIC DNA]</scope>
    <source>
        <strain evidence="2 3">CCMP1545</strain>
    </source>
</reference>
<dbReference type="GeneID" id="9684448"/>
<name>C1MS90_MICPC</name>
<proteinExistence type="predicted"/>
<dbReference type="Proteomes" id="UP000001876">
    <property type="component" value="Unassembled WGS sequence"/>
</dbReference>
<evidence type="ECO:0000313" key="2">
    <source>
        <dbReference type="EMBL" id="EEH57464.1"/>
    </source>
</evidence>
<gene>
    <name evidence="2" type="ORF">MICPUCDRAFT_58394</name>
</gene>